<dbReference type="InterPro" id="IPR036677">
    <property type="entry name" value="EutN_CcmL_sf"/>
</dbReference>
<dbReference type="SUPFAM" id="SSF159133">
    <property type="entry name" value="EutN/CcmL-like"/>
    <property type="match status" value="1"/>
</dbReference>
<evidence type="ECO:0000256" key="2">
    <source>
        <dbReference type="ARBA" id="ARBA00023669"/>
    </source>
</evidence>
<sequence>MKIARVIGNLVSTIKTPSHNQQKLMIVEPIDTKGKVIGDSFIAVDSAQAGIGDIVLVLEEGGSARDILKKPDGAIDAIIVGIVDYLDTNF</sequence>
<evidence type="ECO:0000313" key="4">
    <source>
        <dbReference type="EMBL" id="GAA0337052.1"/>
    </source>
</evidence>
<gene>
    <name evidence="4" type="ORF">GCM10008967_29180</name>
</gene>
<dbReference type="PROSITE" id="PS51932">
    <property type="entry name" value="BMV"/>
    <property type="match status" value="1"/>
</dbReference>
<evidence type="ECO:0000256" key="1">
    <source>
        <dbReference type="ARBA" id="ARBA00023587"/>
    </source>
</evidence>
<proteinExistence type="predicted"/>
<dbReference type="InterPro" id="IPR004992">
    <property type="entry name" value="EutN_CcmL"/>
</dbReference>
<accession>A0ABP3G7D3</accession>
<protein>
    <submittedName>
        <fullName evidence="4">EutN/CcmL family microcompartment protein</fullName>
    </submittedName>
</protein>
<dbReference type="Proteomes" id="UP001500782">
    <property type="component" value="Unassembled WGS sequence"/>
</dbReference>
<dbReference type="CDD" id="cd01614">
    <property type="entry name" value="EutN_CcmL"/>
    <property type="match status" value="1"/>
</dbReference>
<reference evidence="5" key="1">
    <citation type="journal article" date="2019" name="Int. J. Syst. Evol. Microbiol.">
        <title>The Global Catalogue of Microorganisms (GCM) 10K type strain sequencing project: providing services to taxonomists for standard genome sequencing and annotation.</title>
        <authorList>
            <consortium name="The Broad Institute Genomics Platform"/>
            <consortium name="The Broad Institute Genome Sequencing Center for Infectious Disease"/>
            <person name="Wu L."/>
            <person name="Ma J."/>
        </authorList>
    </citation>
    <scope>NUCLEOTIDE SEQUENCE [LARGE SCALE GENOMIC DNA]</scope>
    <source>
        <strain evidence="5">JCM 9731</strain>
    </source>
</reference>
<comment type="caution">
    <text evidence="4">The sequence shown here is derived from an EMBL/GenBank/DDBJ whole genome shotgun (WGS) entry which is preliminary data.</text>
</comment>
<keyword evidence="3" id="KW-1283">Bacterial microcompartment</keyword>
<comment type="subcellular location">
    <subcellularLocation>
        <location evidence="1">Carboxysome</location>
    </subcellularLocation>
</comment>
<dbReference type="PANTHER" id="PTHR36539">
    <property type="entry name" value="ETHANOLAMINE UTILIZATION PROTEIN EUTN"/>
    <property type="match status" value="1"/>
</dbReference>
<dbReference type="Gene3D" id="2.40.50.220">
    <property type="entry name" value="EutN/Ccml"/>
    <property type="match status" value="1"/>
</dbReference>
<keyword evidence="5" id="KW-1185">Reference proteome</keyword>
<name>A0ABP3G7D3_9BACI</name>
<dbReference type="PANTHER" id="PTHR36539:SF1">
    <property type="entry name" value="BACTERIAL MICROCOMPARTMENT SHELL VERTEX PROTEIN EUTN"/>
    <property type="match status" value="1"/>
</dbReference>
<organism evidence="4 5">
    <name type="scientific">Bacillus carboniphilus</name>
    <dbReference type="NCBI Taxonomy" id="86663"/>
    <lineage>
        <taxon>Bacteria</taxon>
        <taxon>Bacillati</taxon>
        <taxon>Bacillota</taxon>
        <taxon>Bacilli</taxon>
        <taxon>Bacillales</taxon>
        <taxon>Bacillaceae</taxon>
        <taxon>Bacillus</taxon>
    </lineage>
</organism>
<keyword evidence="2" id="KW-1282">Carboxysome</keyword>
<dbReference type="Pfam" id="PF03319">
    <property type="entry name" value="EutN_CcmL"/>
    <property type="match status" value="1"/>
</dbReference>
<dbReference type="EMBL" id="BAAADJ010000050">
    <property type="protein sequence ID" value="GAA0337052.1"/>
    <property type="molecule type" value="Genomic_DNA"/>
</dbReference>
<evidence type="ECO:0000256" key="3">
    <source>
        <dbReference type="ARBA" id="ARBA00024446"/>
    </source>
</evidence>
<evidence type="ECO:0000313" key="5">
    <source>
        <dbReference type="Proteomes" id="UP001500782"/>
    </source>
</evidence>
<dbReference type="RefSeq" id="WP_343800284.1">
    <property type="nucleotide sequence ID" value="NZ_BAAADJ010000050.1"/>
</dbReference>